<dbReference type="AlphaFoldDB" id="A0A7Y0S8J0"/>
<reference evidence="1 2" key="1">
    <citation type="submission" date="2020-04" db="EMBL/GenBank/DDBJ databases">
        <title>Whole-genome sequencing of Vibrio spp. from China reveals different genetic environments of blaCTX-M-14 among diverse lineages.</title>
        <authorList>
            <person name="Zheng Z."/>
            <person name="Ye L."/>
            <person name="Chen S."/>
        </authorList>
    </citation>
    <scope>NUCLEOTIDE SEQUENCE [LARGE SCALE GENOMIC DNA]</scope>
    <source>
        <strain evidence="1 2">Vb0574</strain>
    </source>
</reference>
<dbReference type="PANTHER" id="PTHR37170:SF1">
    <property type="entry name" value="GLUTAREDOXIN-LIKE PROTEIN"/>
    <property type="match status" value="1"/>
</dbReference>
<sequence length="121" mass="13039">EVRLVVSLDESKASNDILSLANQIAEMSDLITVERDDNASARKPVMAVTNPAKGTALRFAGLPMGHEFTSLVLALLHSGGHPIKLEPEVIEQIAALDKDLDVEIFISLSCQNCPDVVQAFN</sequence>
<evidence type="ECO:0000313" key="1">
    <source>
        <dbReference type="EMBL" id="NMU28374.1"/>
    </source>
</evidence>
<dbReference type="CDD" id="cd02974">
    <property type="entry name" value="AhpF_NTD_N"/>
    <property type="match status" value="1"/>
</dbReference>
<feature type="non-terminal residue" evidence="1">
    <location>
        <position position="1"/>
    </location>
</feature>
<feature type="non-terminal residue" evidence="1">
    <location>
        <position position="121"/>
    </location>
</feature>
<dbReference type="EMBL" id="JABCLD010001958">
    <property type="protein sequence ID" value="NMU28374.1"/>
    <property type="molecule type" value="Genomic_DNA"/>
</dbReference>
<dbReference type="SUPFAM" id="SSF52833">
    <property type="entry name" value="Thioredoxin-like"/>
    <property type="match status" value="1"/>
</dbReference>
<evidence type="ECO:0000313" key="2">
    <source>
        <dbReference type="Proteomes" id="UP000555836"/>
    </source>
</evidence>
<organism evidence="1 2">
    <name type="scientific">Vibrio parahaemolyticus</name>
    <dbReference type="NCBI Taxonomy" id="670"/>
    <lineage>
        <taxon>Bacteria</taxon>
        <taxon>Pseudomonadati</taxon>
        <taxon>Pseudomonadota</taxon>
        <taxon>Gammaproteobacteria</taxon>
        <taxon>Vibrionales</taxon>
        <taxon>Vibrionaceae</taxon>
        <taxon>Vibrio</taxon>
    </lineage>
</organism>
<name>A0A7Y0S8J0_VIBPH</name>
<accession>A0A7Y0S8J0</accession>
<proteinExistence type="predicted"/>
<comment type="caution">
    <text evidence="1">The sequence shown here is derived from an EMBL/GenBank/DDBJ whole genome shotgun (WGS) entry which is preliminary data.</text>
</comment>
<dbReference type="Gene3D" id="3.40.30.80">
    <property type="match status" value="1"/>
</dbReference>
<dbReference type="InterPro" id="IPR044142">
    <property type="entry name" value="AhpF_NTD_N"/>
</dbReference>
<dbReference type="PANTHER" id="PTHR37170">
    <property type="entry name" value="GLUTAREDOXIN-RELATED"/>
    <property type="match status" value="1"/>
</dbReference>
<protein>
    <submittedName>
        <fullName evidence="1">Alkyl hydroperoxide reductase subunit F</fullName>
    </submittedName>
</protein>
<dbReference type="InterPro" id="IPR036249">
    <property type="entry name" value="Thioredoxin-like_sf"/>
</dbReference>
<dbReference type="Proteomes" id="UP000555836">
    <property type="component" value="Unassembled WGS sequence"/>
</dbReference>
<gene>
    <name evidence="1" type="ORF">HKB21_22435</name>
</gene>